<feature type="domain" description="Peptidoglycan binding-like" evidence="3">
    <location>
        <begin position="163"/>
        <end position="217"/>
    </location>
</feature>
<keyword evidence="5" id="KW-1185">Reference proteome</keyword>
<dbReference type="Pfam" id="PF01471">
    <property type="entry name" value="PG_binding_1"/>
    <property type="match status" value="1"/>
</dbReference>
<feature type="region of interest" description="Disordered" evidence="1">
    <location>
        <begin position="217"/>
        <end position="318"/>
    </location>
</feature>
<organism evidence="4 5">
    <name type="scientific">Nitrospirillum viridazoti CBAmc</name>
    <dbReference type="NCBI Taxonomy" id="1441467"/>
    <lineage>
        <taxon>Bacteria</taxon>
        <taxon>Pseudomonadati</taxon>
        <taxon>Pseudomonadota</taxon>
        <taxon>Alphaproteobacteria</taxon>
        <taxon>Rhodospirillales</taxon>
        <taxon>Azospirillaceae</taxon>
        <taxon>Nitrospirillum</taxon>
        <taxon>Nitrospirillum viridazoti</taxon>
    </lineage>
</organism>
<keyword evidence="2" id="KW-0812">Transmembrane</keyword>
<reference evidence="4 5" key="1">
    <citation type="submission" date="2017-06" db="EMBL/GenBank/DDBJ databases">
        <title>Complete genome sequence of Nitrospirillum amazonense strain CBAmC, an endophytic nitrogen-fixing and plant growth-promoting bacterium, isolated from sugarcane.</title>
        <authorList>
            <person name="Schwab S."/>
            <person name="dos Santos Teixeira K.R."/>
            <person name="Simoes Araujo J.L."/>
            <person name="Soares Vidal M."/>
            <person name="Borges de Freitas H.R."/>
            <person name="Rivello Crivelaro A.L."/>
            <person name="Bueno de Camargo Nunes A."/>
            <person name="dos Santos C.M."/>
            <person name="Palmeira da Silva Rosa D."/>
            <person name="da Silva Padilha D."/>
            <person name="da Silva E."/>
            <person name="Araujo Terra L."/>
            <person name="Soares Mendes V."/>
            <person name="Farinelli L."/>
            <person name="Magalhaes Cruz L."/>
            <person name="Baldani J.I."/>
        </authorList>
    </citation>
    <scope>NUCLEOTIDE SEQUENCE [LARGE SCALE GENOMIC DNA]</scope>
    <source>
        <strain evidence="4 5">CBAmC</strain>
    </source>
</reference>
<proteinExistence type="predicted"/>
<sequence length="424" mass="45194">MWAVSTPRSRVGVSSSGQLSASGCAVIGVFRLLSWFVVLSGFRPGNVMVPDAFIFTQWRMILGRLSPGASKVAVRDTHFVWTQCSMHGGRRLKCAWQSGVNCNTLIRSFPCRDVTWKEDSFTMFDARRPLFASAIAAVMLTTAGAGLALAAPADTNGGEPNSATIQWAQNILKEKELYEGRASSRMDPPTIAALRQYQKAEGLKVTGKLDQDTIARMMEGRPVDKTVGNLADPTSRARASQPRLKEEDVQPKAARSAVGVEKGGQAQESTVLSVSRNPGPAASSGTPADLSPPSVTQRPGGTSNAQPAPGQDATSTTGAGRIAVETQSTGDTPEQAPTEITAPDWARNALLGFVGALLALMAGIWWWSGRRPSRKAAKRGRPGDVRREPSLGGEDTRLPDGRVMPRLGETAARPSRPPGLRVGR</sequence>
<accession>A0A248JN32</accession>
<feature type="transmembrane region" description="Helical" evidence="2">
    <location>
        <begin position="130"/>
        <end position="151"/>
    </location>
</feature>
<dbReference type="AlphaFoldDB" id="A0A248JN32"/>
<name>A0A248JN32_9PROT</name>
<evidence type="ECO:0000313" key="4">
    <source>
        <dbReference type="EMBL" id="ASG20117.1"/>
    </source>
</evidence>
<dbReference type="SUPFAM" id="SSF47090">
    <property type="entry name" value="PGBD-like"/>
    <property type="match status" value="1"/>
</dbReference>
<evidence type="ECO:0000256" key="1">
    <source>
        <dbReference type="SAM" id="MobiDB-lite"/>
    </source>
</evidence>
<feature type="transmembrane region" description="Helical" evidence="2">
    <location>
        <begin position="349"/>
        <end position="368"/>
    </location>
</feature>
<feature type="compositionally biased region" description="Polar residues" evidence="1">
    <location>
        <begin position="293"/>
        <end position="318"/>
    </location>
</feature>
<dbReference type="InterPro" id="IPR036366">
    <property type="entry name" value="PGBDSf"/>
</dbReference>
<keyword evidence="2" id="KW-1133">Transmembrane helix</keyword>
<feature type="compositionally biased region" description="Basic and acidic residues" evidence="1">
    <location>
        <begin position="381"/>
        <end position="400"/>
    </location>
</feature>
<protein>
    <recommendedName>
        <fullName evidence="3">Peptidoglycan binding-like domain-containing protein</fullName>
    </recommendedName>
</protein>
<evidence type="ECO:0000256" key="2">
    <source>
        <dbReference type="SAM" id="Phobius"/>
    </source>
</evidence>
<evidence type="ECO:0000259" key="3">
    <source>
        <dbReference type="Pfam" id="PF01471"/>
    </source>
</evidence>
<dbReference type="Proteomes" id="UP000197153">
    <property type="component" value="Chromosome 1"/>
</dbReference>
<keyword evidence="2" id="KW-0472">Membrane</keyword>
<evidence type="ECO:0000313" key="5">
    <source>
        <dbReference type="Proteomes" id="UP000197153"/>
    </source>
</evidence>
<dbReference type="InterPro" id="IPR002477">
    <property type="entry name" value="Peptidoglycan-bd-like"/>
</dbReference>
<dbReference type="KEGG" id="nao:Y958_04210"/>
<dbReference type="Gene3D" id="1.10.101.10">
    <property type="entry name" value="PGBD-like superfamily/PGBD"/>
    <property type="match status" value="1"/>
</dbReference>
<dbReference type="InterPro" id="IPR036365">
    <property type="entry name" value="PGBD-like_sf"/>
</dbReference>
<gene>
    <name evidence="4" type="ORF">Y958_04210</name>
</gene>
<feature type="region of interest" description="Disordered" evidence="1">
    <location>
        <begin position="372"/>
        <end position="424"/>
    </location>
</feature>
<feature type="compositionally biased region" description="Polar residues" evidence="1">
    <location>
        <begin position="266"/>
        <end position="276"/>
    </location>
</feature>
<dbReference type="EMBL" id="CP022110">
    <property type="protein sequence ID" value="ASG20117.1"/>
    <property type="molecule type" value="Genomic_DNA"/>
</dbReference>